<comment type="caution">
    <text evidence="4">The sequence shown here is derived from an EMBL/GenBank/DDBJ whole genome shotgun (WGS) entry which is preliminary data.</text>
</comment>
<evidence type="ECO:0000313" key="5">
    <source>
        <dbReference type="Proteomes" id="UP001627154"/>
    </source>
</evidence>
<proteinExistence type="predicted"/>
<dbReference type="EMBL" id="JBJJXI010000018">
    <property type="protein sequence ID" value="KAL3406688.1"/>
    <property type="molecule type" value="Genomic_DNA"/>
</dbReference>
<accession>A0ABD2XML8</accession>
<keyword evidence="1" id="KW-0677">Repeat</keyword>
<dbReference type="Pfam" id="PF12796">
    <property type="entry name" value="Ank_2"/>
    <property type="match status" value="5"/>
</dbReference>
<dbReference type="PANTHER" id="PTHR24198:SF165">
    <property type="entry name" value="ANKYRIN REPEAT-CONTAINING PROTEIN-RELATED"/>
    <property type="match status" value="1"/>
</dbReference>
<evidence type="ECO:0008006" key="6">
    <source>
        <dbReference type="Google" id="ProtNLM"/>
    </source>
</evidence>
<evidence type="ECO:0000256" key="3">
    <source>
        <dbReference type="PROSITE-ProRule" id="PRU00023"/>
    </source>
</evidence>
<dbReference type="Gene3D" id="1.25.40.20">
    <property type="entry name" value="Ankyrin repeat-containing domain"/>
    <property type="match status" value="7"/>
</dbReference>
<feature type="repeat" description="ANK" evidence="3">
    <location>
        <begin position="842"/>
        <end position="879"/>
    </location>
</feature>
<dbReference type="PRINTS" id="PR01415">
    <property type="entry name" value="ANKYRIN"/>
</dbReference>
<feature type="repeat" description="ANK" evidence="3">
    <location>
        <begin position="539"/>
        <end position="571"/>
    </location>
</feature>
<dbReference type="PROSITE" id="PS50297">
    <property type="entry name" value="ANK_REP_REGION"/>
    <property type="match status" value="10"/>
</dbReference>
<dbReference type="AlphaFoldDB" id="A0ABD2XML8"/>
<dbReference type="SUPFAM" id="SSF48403">
    <property type="entry name" value="Ankyrin repeat"/>
    <property type="match status" value="3"/>
</dbReference>
<gene>
    <name evidence="4" type="ORF">TKK_000837</name>
</gene>
<dbReference type="Pfam" id="PF00023">
    <property type="entry name" value="Ank"/>
    <property type="match status" value="1"/>
</dbReference>
<keyword evidence="2 3" id="KW-0040">ANK repeat</keyword>
<dbReference type="Pfam" id="PF13857">
    <property type="entry name" value="Ank_5"/>
    <property type="match status" value="1"/>
</dbReference>
<evidence type="ECO:0000313" key="4">
    <source>
        <dbReference type="EMBL" id="KAL3406688.1"/>
    </source>
</evidence>
<name>A0ABD2XML8_9HYME</name>
<dbReference type="InterPro" id="IPR002110">
    <property type="entry name" value="Ankyrin_rpt"/>
</dbReference>
<feature type="repeat" description="ANK" evidence="3">
    <location>
        <begin position="164"/>
        <end position="199"/>
    </location>
</feature>
<organism evidence="4 5">
    <name type="scientific">Trichogramma kaykai</name>
    <dbReference type="NCBI Taxonomy" id="54128"/>
    <lineage>
        <taxon>Eukaryota</taxon>
        <taxon>Metazoa</taxon>
        <taxon>Ecdysozoa</taxon>
        <taxon>Arthropoda</taxon>
        <taxon>Hexapoda</taxon>
        <taxon>Insecta</taxon>
        <taxon>Pterygota</taxon>
        <taxon>Neoptera</taxon>
        <taxon>Endopterygota</taxon>
        <taxon>Hymenoptera</taxon>
        <taxon>Apocrita</taxon>
        <taxon>Proctotrupomorpha</taxon>
        <taxon>Chalcidoidea</taxon>
        <taxon>Trichogrammatidae</taxon>
        <taxon>Trichogramma</taxon>
    </lineage>
</organism>
<feature type="repeat" description="ANK" evidence="3">
    <location>
        <begin position="914"/>
        <end position="942"/>
    </location>
</feature>
<feature type="repeat" description="ANK" evidence="3">
    <location>
        <begin position="767"/>
        <end position="799"/>
    </location>
</feature>
<protein>
    <recommendedName>
        <fullName evidence="6">PRANC domain-containing protein</fullName>
    </recommendedName>
</protein>
<feature type="repeat" description="ANK" evidence="3">
    <location>
        <begin position="388"/>
        <end position="420"/>
    </location>
</feature>
<dbReference type="PANTHER" id="PTHR24198">
    <property type="entry name" value="ANKYRIN REPEAT AND PROTEIN KINASE DOMAIN-CONTAINING PROTEIN"/>
    <property type="match status" value="1"/>
</dbReference>
<feature type="repeat" description="ANK" evidence="3">
    <location>
        <begin position="463"/>
        <end position="495"/>
    </location>
</feature>
<dbReference type="PROSITE" id="PS50088">
    <property type="entry name" value="ANK_REPEAT"/>
    <property type="match status" value="11"/>
</dbReference>
<sequence>MSQLKKLKEMRAAVDWNLVKERRDLLVRLFHLTSDWKVQLPNLLDVFRAEEIDWLLMEATKSKKDLLQLQRFIKFVARTGFKDEPKLDEAGKPISRRVTALHIAAESGLKVIRDLFEIYDRFDVNFTCEQGVTHFHVACEFGLDHVVKKFLDLGQDPNLLVQSTGDSPLHFAAAINYDDKTKVVELLLRRGAKTNLVNKAGQTPLHNFSIHIEDDHVDLAKFFFKICDDLRQMVSVNFRDKSGRTPLHLAVKYRNKELVALLLQRSANPNFIDQDGSTPLHYICKKVVDDGLAEMLFEFCDENNRMLRLDVQNKWDNTPLHEALECGDKKMVELLLRRGANSNIANAEGWTPLHIISRKYDGQGLAELFFKTCDDVGQTVLVDARDKEGNTPLLLALENKKSTLVQLLLRRGVDLNIANNYGTAPLHLIREYDDDEDHDLVKMFFEIWDERQQTAQINTRDKSGNTPLLLALKYHKNKLVELLLRRGADQCSANNVGETPLHLICMYDEDDEDDELVEMFFEIWDERQQTAQIDPRDKSGNTPLLLALEYHKNMLVELLLRRGADQCSANNVGETPLHLICMYDEDDEDDELVKMFFEIWDERQQTAQINTRDKSGNTPLLLALKYHKNKLVELLLRRGADQCSANNVGETPLHLICMYDEDDEDDELVEMFFEIWDERQQTAQIDPRDKSGNTPLLLALEYHKNMLVELLLRRGADQCSANNVGETPLHLICMYDEDDEDDELVEMFFEIWDERQQTVRVDVQDEKGNTPLHGAVDCGNKKVVEKLLRRGANANSAANDGMTPLHVICCKTDDEDDGMAKLFFDICDERQLKVQVDAVDKYGDTPLHLVSYDLERFTGNPQLIELLLEKGADPSTVNKGGITPLHLICKRASSRDELLVMFPRLAQLDVVDKLGRTPLRWAVENLVPRVVDILLDHGADLSSFVFPTPSDFAERLDTRVFSSIYVNFKLIMASSLLSIAENLEQRGYEFSRSDALTIMKFFAERNLFEKPSNLDKCWYEDEKFVSKAKEIIIRHNDPSLSLYEWSKLTSEEEEKLLTYEDYFTFVRFDHLSILPEGVEEACQLRLCEMMSRGFFRRWALDPYMNLIRYRLPIICCEQILSNMMNEDLYHICLADA</sequence>
<feature type="repeat" description="ANK" evidence="3">
    <location>
        <begin position="691"/>
        <end position="723"/>
    </location>
</feature>
<evidence type="ECO:0000256" key="2">
    <source>
        <dbReference type="ARBA" id="ARBA00023043"/>
    </source>
</evidence>
<feature type="repeat" description="ANK" evidence="3">
    <location>
        <begin position="615"/>
        <end position="647"/>
    </location>
</feature>
<feature type="repeat" description="ANK" evidence="3">
    <location>
        <begin position="242"/>
        <end position="274"/>
    </location>
</feature>
<feature type="repeat" description="ANK" evidence="3">
    <location>
        <begin position="315"/>
        <end position="347"/>
    </location>
</feature>
<dbReference type="Proteomes" id="UP001627154">
    <property type="component" value="Unassembled WGS sequence"/>
</dbReference>
<evidence type="ECO:0000256" key="1">
    <source>
        <dbReference type="ARBA" id="ARBA00022737"/>
    </source>
</evidence>
<reference evidence="4 5" key="1">
    <citation type="journal article" date="2024" name="bioRxiv">
        <title>A reference genome for Trichogramma kaykai: A tiny desert-dwelling parasitoid wasp with competing sex-ratio distorters.</title>
        <authorList>
            <person name="Culotta J."/>
            <person name="Lindsey A.R."/>
        </authorList>
    </citation>
    <scope>NUCLEOTIDE SEQUENCE [LARGE SCALE GENOMIC DNA]</scope>
    <source>
        <strain evidence="4 5">KSX58</strain>
    </source>
</reference>
<dbReference type="SMART" id="SM00248">
    <property type="entry name" value="ANK"/>
    <property type="match status" value="17"/>
</dbReference>
<dbReference type="InterPro" id="IPR036770">
    <property type="entry name" value="Ankyrin_rpt-contain_sf"/>
</dbReference>
<keyword evidence="5" id="KW-1185">Reference proteome</keyword>